<reference evidence="1 2" key="1">
    <citation type="submission" date="2018-05" db="EMBL/GenBank/DDBJ databases">
        <title>Genetic diversity of glacier-inhabiting Cryobacterium bacteria in China and description of Cryobacterium mengkeensis sp. nov. and Arthrobacter glacialis sp. nov.</title>
        <authorList>
            <person name="Liu Q."/>
            <person name="Xin Y.-H."/>
        </authorList>
    </citation>
    <scope>NUCLEOTIDE SEQUENCE [LARGE SCALE GENOMIC DNA]</scope>
    <source>
        <strain evidence="1 2">GP3</strain>
    </source>
</reference>
<dbReference type="Gene3D" id="2.60.120.10">
    <property type="entry name" value="Jelly Rolls"/>
    <property type="match status" value="1"/>
</dbReference>
<dbReference type="AlphaFoldDB" id="A0A2V3DRN0"/>
<dbReference type="InterPro" id="IPR014710">
    <property type="entry name" value="RmlC-like_jellyroll"/>
</dbReference>
<dbReference type="SUPFAM" id="SSF51182">
    <property type="entry name" value="RmlC-like cupins"/>
    <property type="match status" value="1"/>
</dbReference>
<comment type="caution">
    <text evidence="1">The sequence shown here is derived from an EMBL/GenBank/DDBJ whole genome shotgun (WGS) entry which is preliminary data.</text>
</comment>
<accession>A0A2V3DRN0</accession>
<dbReference type="OrthoDB" id="5190473at2"/>
<evidence type="ECO:0000313" key="1">
    <source>
        <dbReference type="EMBL" id="PXA65380.1"/>
    </source>
</evidence>
<sequence length="109" mass="11485">MEKSSLTALARELLASAKTKSSGRSARTVYGGHERVLRQTMVALTAGSSLDEHDNPGEATVHVIAGKLVLRAGDVSWEGSPGDHLVVPLARHSVEALEDSAFLLTVAKP</sequence>
<dbReference type="Proteomes" id="UP000246303">
    <property type="component" value="Unassembled WGS sequence"/>
</dbReference>
<organism evidence="1 2">
    <name type="scientific">Arthrobacter psychrochitiniphilus</name>
    <dbReference type="NCBI Taxonomy" id="291045"/>
    <lineage>
        <taxon>Bacteria</taxon>
        <taxon>Bacillati</taxon>
        <taxon>Actinomycetota</taxon>
        <taxon>Actinomycetes</taxon>
        <taxon>Micrococcales</taxon>
        <taxon>Micrococcaceae</taxon>
        <taxon>Arthrobacter</taxon>
    </lineage>
</organism>
<dbReference type="CDD" id="cd02230">
    <property type="entry name" value="cupin_HP0902-like"/>
    <property type="match status" value="1"/>
</dbReference>
<gene>
    <name evidence="1" type="ORF">CVS29_08900</name>
</gene>
<dbReference type="PANTHER" id="PTHR37694">
    <property type="entry name" value="SLR8022 PROTEIN"/>
    <property type="match status" value="1"/>
</dbReference>
<proteinExistence type="predicted"/>
<dbReference type="RefSeq" id="WP_110105989.1">
    <property type="nucleotide sequence ID" value="NZ_JACBZZ010000001.1"/>
</dbReference>
<evidence type="ECO:0000313" key="2">
    <source>
        <dbReference type="Proteomes" id="UP000246303"/>
    </source>
</evidence>
<protein>
    <submittedName>
        <fullName evidence="1">LuxR family transcriptional regulator</fullName>
    </submittedName>
</protein>
<dbReference type="InterPro" id="IPR011051">
    <property type="entry name" value="RmlC_Cupin_sf"/>
</dbReference>
<keyword evidence="2" id="KW-1185">Reference proteome</keyword>
<name>A0A2V3DRN0_9MICC</name>
<dbReference type="EMBL" id="QHLZ01000005">
    <property type="protein sequence ID" value="PXA65380.1"/>
    <property type="molecule type" value="Genomic_DNA"/>
</dbReference>
<dbReference type="PANTHER" id="PTHR37694:SF1">
    <property type="entry name" value="SLR8022 PROTEIN"/>
    <property type="match status" value="1"/>
</dbReference>